<dbReference type="InterPro" id="IPR032819">
    <property type="entry name" value="TruB_C"/>
</dbReference>
<dbReference type="InterPro" id="IPR020103">
    <property type="entry name" value="PsdUridine_synth_cat_dom_sf"/>
</dbReference>
<keyword evidence="2" id="KW-0819">tRNA processing</keyword>
<dbReference type="PANTHER" id="PTHR13767">
    <property type="entry name" value="TRNA-PSEUDOURIDINE SYNTHASE"/>
    <property type="match status" value="1"/>
</dbReference>
<dbReference type="EMBL" id="UINC01005548">
    <property type="protein sequence ID" value="SVA22017.1"/>
    <property type="molecule type" value="Genomic_DNA"/>
</dbReference>
<reference evidence="6" key="1">
    <citation type="submission" date="2018-05" db="EMBL/GenBank/DDBJ databases">
        <authorList>
            <person name="Lanie J.A."/>
            <person name="Ng W.-L."/>
            <person name="Kazmierczak K.M."/>
            <person name="Andrzejewski T.M."/>
            <person name="Davidsen T.M."/>
            <person name="Wayne K.J."/>
            <person name="Tettelin H."/>
            <person name="Glass J.I."/>
            <person name="Rusch D."/>
            <person name="Podicherti R."/>
            <person name="Tsui H.-C.T."/>
            <person name="Winkler M.E."/>
        </authorList>
    </citation>
    <scope>NUCLEOTIDE SEQUENCE</scope>
</reference>
<dbReference type="GO" id="GO:0006400">
    <property type="term" value="P:tRNA modification"/>
    <property type="evidence" value="ECO:0007669"/>
    <property type="project" value="TreeGrafter"/>
</dbReference>
<accession>A0A381U3Y5</accession>
<feature type="domain" description="Pseudouridine synthase II N-terminal" evidence="4">
    <location>
        <begin position="20"/>
        <end position="174"/>
    </location>
</feature>
<evidence type="ECO:0000256" key="1">
    <source>
        <dbReference type="ARBA" id="ARBA00012787"/>
    </source>
</evidence>
<protein>
    <recommendedName>
        <fullName evidence="1">tRNA pseudouridine(55) synthase</fullName>
        <ecNumber evidence="1">5.4.99.25</ecNumber>
    </recommendedName>
</protein>
<evidence type="ECO:0000313" key="6">
    <source>
        <dbReference type="EMBL" id="SVA22017.1"/>
    </source>
</evidence>
<dbReference type="EC" id="5.4.99.25" evidence="1"/>
<gene>
    <name evidence="6" type="ORF">METZ01_LOCUS74871</name>
</gene>
<sequence>VLVIDKPEGPTSHDIVAQVRRVLRVKRVGHTGTLDPMATGVLPLVIGRATRLTQFLLKDSKTYSATIRLGFSTDTYDALGTPVGSNGDPSLDLSHELGDQVIESALNKFRGTFDQCPPPFSAKKIGGIRAYTIARRGGPVVTVPVQVTVDQLRLLKAENSRLQVEITCSSGFYVRSLAHDIGQMLGCGAHLQALRRTRSGEFDLTHAIPLERAVQGSGEAKNMVNPAPPIADRILPLSRLLRTLPSAILTSRGRRCASNGQPINQDELTHIDDVIGMATSRVRLFDETGQLVAIAENRDGALHPRVVLV</sequence>
<dbReference type="SUPFAM" id="SSF55120">
    <property type="entry name" value="Pseudouridine synthase"/>
    <property type="match status" value="1"/>
</dbReference>
<feature type="non-terminal residue" evidence="6">
    <location>
        <position position="1"/>
    </location>
</feature>
<dbReference type="CDD" id="cd02573">
    <property type="entry name" value="PseudoU_synth_EcTruB"/>
    <property type="match status" value="1"/>
</dbReference>
<dbReference type="Pfam" id="PF01509">
    <property type="entry name" value="TruB_N"/>
    <property type="match status" value="1"/>
</dbReference>
<dbReference type="InterPro" id="IPR014780">
    <property type="entry name" value="tRNA_psdUridine_synth_TruB"/>
</dbReference>
<dbReference type="Gene3D" id="3.30.2350.10">
    <property type="entry name" value="Pseudouridine synthase"/>
    <property type="match status" value="1"/>
</dbReference>
<organism evidence="6">
    <name type="scientific">marine metagenome</name>
    <dbReference type="NCBI Taxonomy" id="408172"/>
    <lineage>
        <taxon>unclassified sequences</taxon>
        <taxon>metagenomes</taxon>
        <taxon>ecological metagenomes</taxon>
    </lineage>
</organism>
<evidence type="ECO:0000256" key="3">
    <source>
        <dbReference type="ARBA" id="ARBA00023235"/>
    </source>
</evidence>
<dbReference type="PANTHER" id="PTHR13767:SF2">
    <property type="entry name" value="PSEUDOURIDYLATE SYNTHASE TRUB1"/>
    <property type="match status" value="1"/>
</dbReference>
<dbReference type="GO" id="GO:0160148">
    <property type="term" value="F:tRNA pseudouridine(55) synthase activity"/>
    <property type="evidence" value="ECO:0007669"/>
    <property type="project" value="UniProtKB-EC"/>
</dbReference>
<keyword evidence="3" id="KW-0413">Isomerase</keyword>
<dbReference type="Pfam" id="PF16198">
    <property type="entry name" value="TruB_C_2"/>
    <property type="match status" value="1"/>
</dbReference>
<dbReference type="HAMAP" id="MF_01080">
    <property type="entry name" value="TruB_bact"/>
    <property type="match status" value="1"/>
</dbReference>
<name>A0A381U3Y5_9ZZZZ</name>
<feature type="domain" description="tRNA pseudouridylate synthase B C-terminal" evidence="5">
    <location>
        <begin position="175"/>
        <end position="241"/>
    </location>
</feature>
<evidence type="ECO:0000256" key="2">
    <source>
        <dbReference type="ARBA" id="ARBA00022694"/>
    </source>
</evidence>
<proteinExistence type="inferred from homology"/>
<dbReference type="GO" id="GO:0003723">
    <property type="term" value="F:RNA binding"/>
    <property type="evidence" value="ECO:0007669"/>
    <property type="project" value="InterPro"/>
</dbReference>
<dbReference type="InterPro" id="IPR002501">
    <property type="entry name" value="PsdUridine_synth_N"/>
</dbReference>
<dbReference type="AlphaFoldDB" id="A0A381U3Y5"/>
<dbReference type="NCBIfam" id="TIGR00431">
    <property type="entry name" value="TruB"/>
    <property type="match status" value="1"/>
</dbReference>
<evidence type="ECO:0000259" key="5">
    <source>
        <dbReference type="Pfam" id="PF16198"/>
    </source>
</evidence>
<dbReference type="GO" id="GO:1990481">
    <property type="term" value="P:mRNA pseudouridine synthesis"/>
    <property type="evidence" value="ECO:0007669"/>
    <property type="project" value="TreeGrafter"/>
</dbReference>
<evidence type="ECO:0000259" key="4">
    <source>
        <dbReference type="Pfam" id="PF01509"/>
    </source>
</evidence>